<reference evidence="2 3" key="1">
    <citation type="submission" date="2014-04" db="EMBL/GenBank/DDBJ databases">
        <title>Evolutionary Origins and Diversification of the Mycorrhizal Mutualists.</title>
        <authorList>
            <consortium name="DOE Joint Genome Institute"/>
            <consortium name="Mycorrhizal Genomics Consortium"/>
            <person name="Kohler A."/>
            <person name="Kuo A."/>
            <person name="Nagy L.G."/>
            <person name="Floudas D."/>
            <person name="Copeland A."/>
            <person name="Barry K.W."/>
            <person name="Cichocki N."/>
            <person name="Veneault-Fourrey C."/>
            <person name="LaButti K."/>
            <person name="Lindquist E.A."/>
            <person name="Lipzen A."/>
            <person name="Lundell T."/>
            <person name="Morin E."/>
            <person name="Murat C."/>
            <person name="Riley R."/>
            <person name="Ohm R."/>
            <person name="Sun H."/>
            <person name="Tunlid A."/>
            <person name="Henrissat B."/>
            <person name="Grigoriev I.V."/>
            <person name="Hibbett D.S."/>
            <person name="Martin F."/>
        </authorList>
    </citation>
    <scope>NUCLEOTIDE SEQUENCE [LARGE SCALE GENOMIC DNA]</scope>
    <source>
        <strain evidence="2 3">Koide BX008</strain>
    </source>
</reference>
<dbReference type="Proteomes" id="UP000054549">
    <property type="component" value="Unassembled WGS sequence"/>
</dbReference>
<accession>A0A0C2WQV7</accession>
<name>A0A0C2WQV7_AMAMK</name>
<evidence type="ECO:0000256" key="1">
    <source>
        <dbReference type="SAM" id="MobiDB-lite"/>
    </source>
</evidence>
<dbReference type="HOGENOM" id="CLU_2621498_0_0_1"/>
<keyword evidence="3" id="KW-1185">Reference proteome</keyword>
<dbReference type="InParanoid" id="A0A0C2WQV7"/>
<gene>
    <name evidence="2" type="ORF">M378DRAFT_278196</name>
</gene>
<dbReference type="EMBL" id="KN818322">
    <property type="protein sequence ID" value="KIL59106.1"/>
    <property type="molecule type" value="Genomic_DNA"/>
</dbReference>
<feature type="region of interest" description="Disordered" evidence="1">
    <location>
        <begin position="1"/>
        <end position="24"/>
    </location>
</feature>
<evidence type="ECO:0000313" key="3">
    <source>
        <dbReference type="Proteomes" id="UP000054549"/>
    </source>
</evidence>
<evidence type="ECO:0000313" key="2">
    <source>
        <dbReference type="EMBL" id="KIL59106.1"/>
    </source>
</evidence>
<protein>
    <submittedName>
        <fullName evidence="2">Uncharacterized protein</fullName>
    </submittedName>
</protein>
<organism evidence="2 3">
    <name type="scientific">Amanita muscaria (strain Koide BX008)</name>
    <dbReference type="NCBI Taxonomy" id="946122"/>
    <lineage>
        <taxon>Eukaryota</taxon>
        <taxon>Fungi</taxon>
        <taxon>Dikarya</taxon>
        <taxon>Basidiomycota</taxon>
        <taxon>Agaricomycotina</taxon>
        <taxon>Agaricomycetes</taxon>
        <taxon>Agaricomycetidae</taxon>
        <taxon>Agaricales</taxon>
        <taxon>Pluteineae</taxon>
        <taxon>Amanitaceae</taxon>
        <taxon>Amanita</taxon>
    </lineage>
</organism>
<sequence>MWSPLISSPHQSNPDRVQSGWTSKQTVTVNNGALICIQEKTDSEHPMTLDSASMARHRYHTATSALSHFRGLFSSNPI</sequence>
<proteinExistence type="predicted"/>
<dbReference type="AlphaFoldDB" id="A0A0C2WQV7"/>